<name>A0A0D0CH83_9AGAM</name>
<accession>A0A0D0CH83</accession>
<feature type="region of interest" description="Disordered" evidence="1">
    <location>
        <begin position="1"/>
        <end position="38"/>
    </location>
</feature>
<sequence>MSMDVSPRHTRLKNATQHPGIPDIPAKRPTTAEKKADDQALADAEAVKEAALKQAVLHMGKMENKMAAEQRQAATPVKPVRPHPKVVKKALKAVKGKGTPTPSAVETKLTVEVDDNEEAPGVDLARQRVSSSTLMICEAIKSARKHSTTVNLAQKATLFFLNLTCNLTRSDMKNALAGCVTNWASFVPTGKTLNISCGSSVVSGVTVPPPSSQSVSTTDTKATTVSCCLPQAPPPTLDIQLEDTEVGGFGDNEQDDALEHAAALLSLMKHGKPPADSAVRISTKSTAPFTDASKSKTIEVPSHKRKAPELEEEYVLTSEVEFTEEDDNEDDIQMDMGNKGEDIEVEEVRNSRTTTQTSVMIVQNPAKKVKVELVAKSQIPLSSAIVMTQMDLGVSFESSGSLRPSTSRSSAGLGIGLGGEPLTDIFKQTKWRRELVPTLVLWAGAQCDVWNITKQQIIEVLNVIMPVVYVNQPHCIGQLTMQSKAVAIAYQ</sequence>
<reference evidence="2 3" key="1">
    <citation type="submission" date="2014-04" db="EMBL/GenBank/DDBJ databases">
        <authorList>
            <consortium name="DOE Joint Genome Institute"/>
            <person name="Kuo A."/>
            <person name="Kohler A."/>
            <person name="Jargeat P."/>
            <person name="Nagy L.G."/>
            <person name="Floudas D."/>
            <person name="Copeland A."/>
            <person name="Barry K.W."/>
            <person name="Cichocki N."/>
            <person name="Veneault-Fourrey C."/>
            <person name="LaButti K."/>
            <person name="Lindquist E.A."/>
            <person name="Lipzen A."/>
            <person name="Lundell T."/>
            <person name="Morin E."/>
            <person name="Murat C."/>
            <person name="Sun H."/>
            <person name="Tunlid A."/>
            <person name="Henrissat B."/>
            <person name="Grigoriev I.V."/>
            <person name="Hibbett D.S."/>
            <person name="Martin F."/>
            <person name="Nordberg H.P."/>
            <person name="Cantor M.N."/>
            <person name="Hua S.X."/>
        </authorList>
    </citation>
    <scope>NUCLEOTIDE SEQUENCE [LARGE SCALE GENOMIC DNA]</scope>
    <source>
        <strain evidence="2 3">Ve08.2h10</strain>
    </source>
</reference>
<reference evidence="3" key="2">
    <citation type="submission" date="2015-01" db="EMBL/GenBank/DDBJ databases">
        <title>Evolutionary Origins and Diversification of the Mycorrhizal Mutualists.</title>
        <authorList>
            <consortium name="DOE Joint Genome Institute"/>
            <consortium name="Mycorrhizal Genomics Consortium"/>
            <person name="Kohler A."/>
            <person name="Kuo A."/>
            <person name="Nagy L.G."/>
            <person name="Floudas D."/>
            <person name="Copeland A."/>
            <person name="Barry K.W."/>
            <person name="Cichocki N."/>
            <person name="Veneault-Fourrey C."/>
            <person name="LaButti K."/>
            <person name="Lindquist E.A."/>
            <person name="Lipzen A."/>
            <person name="Lundell T."/>
            <person name="Morin E."/>
            <person name="Murat C."/>
            <person name="Riley R."/>
            <person name="Ohm R."/>
            <person name="Sun H."/>
            <person name="Tunlid A."/>
            <person name="Henrissat B."/>
            <person name="Grigoriev I.V."/>
            <person name="Hibbett D.S."/>
            <person name="Martin F."/>
        </authorList>
    </citation>
    <scope>NUCLEOTIDE SEQUENCE [LARGE SCALE GENOMIC DNA]</scope>
    <source>
        <strain evidence="3">Ve08.2h10</strain>
    </source>
</reference>
<dbReference type="InParanoid" id="A0A0D0CH83"/>
<dbReference type="AlphaFoldDB" id="A0A0D0CH83"/>
<evidence type="ECO:0000313" key="3">
    <source>
        <dbReference type="Proteomes" id="UP000054538"/>
    </source>
</evidence>
<dbReference type="EMBL" id="KN825686">
    <property type="protein sequence ID" value="KIK82057.1"/>
    <property type="molecule type" value="Genomic_DNA"/>
</dbReference>
<dbReference type="Proteomes" id="UP000054538">
    <property type="component" value="Unassembled WGS sequence"/>
</dbReference>
<gene>
    <name evidence="2" type="ORF">PAXRUDRAFT_14924</name>
</gene>
<protein>
    <submittedName>
        <fullName evidence="2">Uncharacterized protein</fullName>
    </submittedName>
</protein>
<dbReference type="HOGENOM" id="CLU_624208_0_0_1"/>
<organism evidence="2 3">
    <name type="scientific">Paxillus rubicundulus Ve08.2h10</name>
    <dbReference type="NCBI Taxonomy" id="930991"/>
    <lineage>
        <taxon>Eukaryota</taxon>
        <taxon>Fungi</taxon>
        <taxon>Dikarya</taxon>
        <taxon>Basidiomycota</taxon>
        <taxon>Agaricomycotina</taxon>
        <taxon>Agaricomycetes</taxon>
        <taxon>Agaricomycetidae</taxon>
        <taxon>Boletales</taxon>
        <taxon>Paxilineae</taxon>
        <taxon>Paxillaceae</taxon>
        <taxon>Paxillus</taxon>
    </lineage>
</organism>
<evidence type="ECO:0000256" key="1">
    <source>
        <dbReference type="SAM" id="MobiDB-lite"/>
    </source>
</evidence>
<proteinExistence type="predicted"/>
<dbReference type="OrthoDB" id="3271032at2759"/>
<evidence type="ECO:0000313" key="2">
    <source>
        <dbReference type="EMBL" id="KIK82057.1"/>
    </source>
</evidence>
<keyword evidence="3" id="KW-1185">Reference proteome</keyword>